<evidence type="ECO:0000256" key="7">
    <source>
        <dbReference type="ARBA" id="ARBA00022777"/>
    </source>
</evidence>
<keyword evidence="7 14" id="KW-0418">Kinase</keyword>
<dbReference type="InterPro" id="IPR000550">
    <property type="entry name" value="Hppk"/>
</dbReference>
<dbReference type="GO" id="GO:0046656">
    <property type="term" value="P:folic acid biosynthetic process"/>
    <property type="evidence" value="ECO:0007669"/>
    <property type="project" value="UniProtKB-KW"/>
</dbReference>
<dbReference type="PANTHER" id="PTHR43071">
    <property type="entry name" value="2-AMINO-4-HYDROXY-6-HYDROXYMETHYLDIHYDROPTERIDINE PYROPHOSPHOKINASE"/>
    <property type="match status" value="1"/>
</dbReference>
<evidence type="ECO:0000313" key="15">
    <source>
        <dbReference type="Proteomes" id="UP000293874"/>
    </source>
</evidence>
<dbReference type="GO" id="GO:0046654">
    <property type="term" value="P:tetrahydrofolate biosynthetic process"/>
    <property type="evidence" value="ECO:0007669"/>
    <property type="project" value="UniProtKB-UniPathway"/>
</dbReference>
<dbReference type="SUPFAM" id="SSF55083">
    <property type="entry name" value="6-hydroxymethyl-7,8-dihydropterin pyrophosphokinase, HPPK"/>
    <property type="match status" value="1"/>
</dbReference>
<evidence type="ECO:0000256" key="3">
    <source>
        <dbReference type="ARBA" id="ARBA00013253"/>
    </source>
</evidence>
<evidence type="ECO:0000256" key="5">
    <source>
        <dbReference type="ARBA" id="ARBA00022679"/>
    </source>
</evidence>
<dbReference type="PANTHER" id="PTHR43071:SF1">
    <property type="entry name" value="2-AMINO-4-HYDROXY-6-HYDROXYMETHYLDIHYDROPTERIDINE PYROPHOSPHOKINASE"/>
    <property type="match status" value="1"/>
</dbReference>
<dbReference type="NCBIfam" id="TIGR01498">
    <property type="entry name" value="folK"/>
    <property type="match status" value="1"/>
</dbReference>
<keyword evidence="8" id="KW-0067">ATP-binding</keyword>
<comment type="caution">
    <text evidence="14">The sequence shown here is derived from an EMBL/GenBank/DDBJ whole genome shotgun (WGS) entry which is preliminary data.</text>
</comment>
<keyword evidence="6" id="KW-0547">Nucleotide-binding</keyword>
<dbReference type="EC" id="2.7.6.3" evidence="3"/>
<dbReference type="Proteomes" id="UP000293874">
    <property type="component" value="Unassembled WGS sequence"/>
</dbReference>
<evidence type="ECO:0000256" key="11">
    <source>
        <dbReference type="ARBA" id="ARBA00029766"/>
    </source>
</evidence>
<accession>A0A4Q7MDR6</accession>
<keyword evidence="5" id="KW-0808">Transferase</keyword>
<keyword evidence="15" id="KW-1185">Reference proteome</keyword>
<dbReference type="GO" id="GO:0016301">
    <property type="term" value="F:kinase activity"/>
    <property type="evidence" value="ECO:0007669"/>
    <property type="project" value="UniProtKB-KW"/>
</dbReference>
<evidence type="ECO:0000256" key="2">
    <source>
        <dbReference type="ARBA" id="ARBA00005810"/>
    </source>
</evidence>
<organism evidence="14 15">
    <name type="scientific">Pseudobacter ginsenosidimutans</name>
    <dbReference type="NCBI Taxonomy" id="661488"/>
    <lineage>
        <taxon>Bacteria</taxon>
        <taxon>Pseudomonadati</taxon>
        <taxon>Bacteroidota</taxon>
        <taxon>Chitinophagia</taxon>
        <taxon>Chitinophagales</taxon>
        <taxon>Chitinophagaceae</taxon>
        <taxon>Pseudobacter</taxon>
    </lineage>
</organism>
<evidence type="ECO:0000313" key="14">
    <source>
        <dbReference type="EMBL" id="RZS65118.1"/>
    </source>
</evidence>
<comment type="pathway">
    <text evidence="1">Cofactor biosynthesis; tetrahydrofolate biosynthesis; 2-amino-4-hydroxy-6-hydroxymethyl-7,8-dihydropteridine diphosphate from 7,8-dihydroneopterin triphosphate: step 4/4.</text>
</comment>
<dbReference type="InterPro" id="IPR035907">
    <property type="entry name" value="Hppk_sf"/>
</dbReference>
<dbReference type="PROSITE" id="PS00794">
    <property type="entry name" value="HPPK"/>
    <property type="match status" value="1"/>
</dbReference>
<protein>
    <recommendedName>
        <fullName evidence="4">2-amino-4-hydroxy-6-hydroxymethyldihydropteridine pyrophosphokinase</fullName>
        <ecNumber evidence="3">2.7.6.3</ecNumber>
    </recommendedName>
    <alternativeName>
        <fullName evidence="11">6-hydroxymethyl-7,8-dihydropterin pyrophosphokinase</fullName>
    </alternativeName>
    <alternativeName>
        <fullName evidence="12">7,8-dihydro-6-hydroxymethylpterin-pyrophosphokinase</fullName>
    </alternativeName>
</protein>
<evidence type="ECO:0000256" key="12">
    <source>
        <dbReference type="ARBA" id="ARBA00033413"/>
    </source>
</evidence>
<dbReference type="UniPathway" id="UPA00077">
    <property type="reaction ID" value="UER00155"/>
</dbReference>
<dbReference type="GO" id="GO:0005524">
    <property type="term" value="F:ATP binding"/>
    <property type="evidence" value="ECO:0007669"/>
    <property type="project" value="UniProtKB-KW"/>
</dbReference>
<keyword evidence="9" id="KW-0289">Folate biosynthesis</keyword>
<reference evidence="14 15" key="1">
    <citation type="submission" date="2019-02" db="EMBL/GenBank/DDBJ databases">
        <title>Genomic Encyclopedia of Type Strains, Phase IV (KMG-IV): sequencing the most valuable type-strain genomes for metagenomic binning, comparative biology and taxonomic classification.</title>
        <authorList>
            <person name="Goeker M."/>
        </authorList>
    </citation>
    <scope>NUCLEOTIDE SEQUENCE [LARGE SCALE GENOMIC DNA]</scope>
    <source>
        <strain evidence="14 15">DSM 18116</strain>
    </source>
</reference>
<evidence type="ECO:0000256" key="10">
    <source>
        <dbReference type="ARBA" id="ARBA00029409"/>
    </source>
</evidence>
<evidence type="ECO:0000259" key="13">
    <source>
        <dbReference type="PROSITE" id="PS00794"/>
    </source>
</evidence>
<proteinExistence type="inferred from homology"/>
<feature type="domain" description="7,8-dihydro-6-hydroxymethylpterin-pyrophosphokinase" evidence="13">
    <location>
        <begin position="90"/>
        <end position="101"/>
    </location>
</feature>
<dbReference type="CDD" id="cd00483">
    <property type="entry name" value="HPPK"/>
    <property type="match status" value="1"/>
</dbReference>
<dbReference type="GO" id="GO:0003848">
    <property type="term" value="F:2-amino-4-hydroxy-6-hydroxymethyldihydropteridine diphosphokinase activity"/>
    <property type="evidence" value="ECO:0007669"/>
    <property type="project" value="UniProtKB-EC"/>
</dbReference>
<comment type="function">
    <text evidence="10">Catalyzes the transfer of pyrophosphate from adenosine triphosphate (ATP) to 6-hydroxymethyl-7,8-dihydropterin, an enzymatic step in folate biosynthesis pathway.</text>
</comment>
<dbReference type="Gene3D" id="3.30.70.560">
    <property type="entry name" value="7,8-Dihydro-6-hydroxymethylpterin-pyrophosphokinase HPPK"/>
    <property type="match status" value="1"/>
</dbReference>
<evidence type="ECO:0000256" key="6">
    <source>
        <dbReference type="ARBA" id="ARBA00022741"/>
    </source>
</evidence>
<name>A0A4Q7MDR6_9BACT</name>
<comment type="similarity">
    <text evidence="2">Belongs to the HPPK family.</text>
</comment>
<evidence type="ECO:0000256" key="1">
    <source>
        <dbReference type="ARBA" id="ARBA00005051"/>
    </source>
</evidence>
<dbReference type="EMBL" id="SGXA01000006">
    <property type="protein sequence ID" value="RZS65118.1"/>
    <property type="molecule type" value="Genomic_DNA"/>
</dbReference>
<dbReference type="AlphaFoldDB" id="A0A4Q7MDR6"/>
<gene>
    <name evidence="14" type="ORF">EV199_5874</name>
</gene>
<evidence type="ECO:0000256" key="8">
    <source>
        <dbReference type="ARBA" id="ARBA00022840"/>
    </source>
</evidence>
<sequence>MQYMNKAYLLIGGNMGNRVEQLQLAVDHIRQRVGQVEQVSALYETAAWGKTDQPSFLNQALLVHTQLEPLPLLKELLSIELEMGRERLEKNGPRTIDIDIIFYNDAIISEPGLLVPHPAMAQRRFVLAPLAEIAPDLQHPQLKQTMRKLLEACTDPLPVARFN</sequence>
<evidence type="ECO:0000256" key="9">
    <source>
        <dbReference type="ARBA" id="ARBA00022909"/>
    </source>
</evidence>
<evidence type="ECO:0000256" key="4">
    <source>
        <dbReference type="ARBA" id="ARBA00016218"/>
    </source>
</evidence>
<dbReference type="Pfam" id="PF01288">
    <property type="entry name" value="HPPK"/>
    <property type="match status" value="1"/>
</dbReference>